<comment type="similarity">
    <text evidence="2 7">Belongs to the thiolase-like superfamily. Thiolase family.</text>
</comment>
<dbReference type="InterPro" id="IPR020615">
    <property type="entry name" value="Thiolase_acyl_enz_int_AS"/>
</dbReference>
<name>A0A6H9UNT4_9ACTN</name>
<evidence type="ECO:0000313" key="11">
    <source>
        <dbReference type="Proteomes" id="UP000442707"/>
    </source>
</evidence>
<dbReference type="SUPFAM" id="SSF53901">
    <property type="entry name" value="Thiolase-like"/>
    <property type="match status" value="2"/>
</dbReference>
<dbReference type="AlphaFoldDB" id="A0A6H9UNT4"/>
<feature type="domain" description="Thiolase C-terminal" evidence="9">
    <location>
        <begin position="259"/>
        <end position="380"/>
    </location>
</feature>
<dbReference type="GO" id="GO:0003988">
    <property type="term" value="F:acetyl-CoA C-acyltransferase activity"/>
    <property type="evidence" value="ECO:0007669"/>
    <property type="project" value="UniProtKB-EC"/>
</dbReference>
<dbReference type="NCBIfam" id="TIGR01930">
    <property type="entry name" value="AcCoA-C-Actrans"/>
    <property type="match status" value="1"/>
</dbReference>
<dbReference type="EC" id="2.3.1.16" evidence="5"/>
<evidence type="ECO:0000313" key="10">
    <source>
        <dbReference type="EMBL" id="KAB1139644.1"/>
    </source>
</evidence>
<dbReference type="Pfam" id="PF00108">
    <property type="entry name" value="Thiolase_N"/>
    <property type="match status" value="1"/>
</dbReference>
<dbReference type="InterPro" id="IPR050215">
    <property type="entry name" value="Thiolase-like_sf_Thiolase"/>
</dbReference>
<evidence type="ECO:0000256" key="3">
    <source>
        <dbReference type="ARBA" id="ARBA00022679"/>
    </source>
</evidence>
<dbReference type="InterPro" id="IPR020616">
    <property type="entry name" value="Thiolase_N"/>
</dbReference>
<dbReference type="InterPro" id="IPR016039">
    <property type="entry name" value="Thiolase-like"/>
</dbReference>
<dbReference type="PROSITE" id="PS00099">
    <property type="entry name" value="THIOLASE_3"/>
    <property type="match status" value="1"/>
</dbReference>
<dbReference type="InterPro" id="IPR020610">
    <property type="entry name" value="Thiolase_AS"/>
</dbReference>
<dbReference type="CDD" id="cd00751">
    <property type="entry name" value="thiolase"/>
    <property type="match status" value="1"/>
</dbReference>
<evidence type="ECO:0000256" key="4">
    <source>
        <dbReference type="ARBA" id="ARBA00023315"/>
    </source>
</evidence>
<dbReference type="FunFam" id="3.40.47.10:FF:000010">
    <property type="entry name" value="Acetyl-CoA acetyltransferase (Thiolase)"/>
    <property type="match status" value="1"/>
</dbReference>
<evidence type="ECO:0000256" key="1">
    <source>
        <dbReference type="ARBA" id="ARBA00005189"/>
    </source>
</evidence>
<comment type="pathway">
    <text evidence="1">Lipid metabolism.</text>
</comment>
<proteinExistence type="inferred from homology"/>
<dbReference type="GO" id="GO:0010124">
    <property type="term" value="P:phenylacetate catabolic process"/>
    <property type="evidence" value="ECO:0007669"/>
    <property type="project" value="TreeGrafter"/>
</dbReference>
<dbReference type="InterPro" id="IPR002155">
    <property type="entry name" value="Thiolase"/>
</dbReference>
<evidence type="ECO:0000256" key="6">
    <source>
        <dbReference type="PIRSR" id="PIRSR000429-1"/>
    </source>
</evidence>
<keyword evidence="4 7" id="KW-0012">Acyltransferase</keyword>
<feature type="active site" description="Acyl-thioester intermediate" evidence="6">
    <location>
        <position position="90"/>
    </location>
</feature>
<dbReference type="InterPro" id="IPR020617">
    <property type="entry name" value="Thiolase_C"/>
</dbReference>
<evidence type="ECO:0000256" key="2">
    <source>
        <dbReference type="ARBA" id="ARBA00010982"/>
    </source>
</evidence>
<keyword evidence="3 7" id="KW-0808">Transferase</keyword>
<evidence type="ECO:0000256" key="7">
    <source>
        <dbReference type="RuleBase" id="RU003557"/>
    </source>
</evidence>
<dbReference type="PANTHER" id="PTHR43853">
    <property type="entry name" value="3-KETOACYL-COA THIOLASE, PEROXISOMAL"/>
    <property type="match status" value="1"/>
</dbReference>
<organism evidence="10 11">
    <name type="scientific">Streptomyces luteolifulvus</name>
    <dbReference type="NCBI Taxonomy" id="2615112"/>
    <lineage>
        <taxon>Bacteria</taxon>
        <taxon>Bacillati</taxon>
        <taxon>Actinomycetota</taxon>
        <taxon>Actinomycetes</taxon>
        <taxon>Kitasatosporales</taxon>
        <taxon>Streptomycetaceae</taxon>
        <taxon>Streptomyces</taxon>
    </lineage>
</organism>
<dbReference type="PROSITE" id="PS00737">
    <property type="entry name" value="THIOLASE_2"/>
    <property type="match status" value="1"/>
</dbReference>
<dbReference type="GO" id="GO:0005737">
    <property type="term" value="C:cytoplasm"/>
    <property type="evidence" value="ECO:0007669"/>
    <property type="project" value="UniProtKB-ARBA"/>
</dbReference>
<keyword evidence="11" id="KW-1185">Reference proteome</keyword>
<dbReference type="Gene3D" id="3.40.47.10">
    <property type="match status" value="1"/>
</dbReference>
<dbReference type="EMBL" id="VZRB01000056">
    <property type="protein sequence ID" value="KAB1139644.1"/>
    <property type="molecule type" value="Genomic_DNA"/>
</dbReference>
<dbReference type="GO" id="GO:0006635">
    <property type="term" value="P:fatty acid beta-oxidation"/>
    <property type="evidence" value="ECO:0007669"/>
    <property type="project" value="TreeGrafter"/>
</dbReference>
<dbReference type="Pfam" id="PF02803">
    <property type="entry name" value="Thiolase_C"/>
    <property type="match status" value="1"/>
</dbReference>
<accession>A0A6H9UNT4</accession>
<dbReference type="PIRSF" id="PIRSF000429">
    <property type="entry name" value="Ac-CoA_Ac_transf"/>
    <property type="match status" value="1"/>
</dbReference>
<dbReference type="PROSITE" id="PS00098">
    <property type="entry name" value="THIOLASE_1"/>
    <property type="match status" value="1"/>
</dbReference>
<dbReference type="Proteomes" id="UP000442707">
    <property type="component" value="Unassembled WGS sequence"/>
</dbReference>
<evidence type="ECO:0000259" key="8">
    <source>
        <dbReference type="Pfam" id="PF00108"/>
    </source>
</evidence>
<reference evidence="10 11" key="1">
    <citation type="submission" date="2019-09" db="EMBL/GenBank/DDBJ databases">
        <title>Screening of Novel Bioactive Compounds from Soil-Associated.</title>
        <authorList>
            <person name="Zhao S."/>
        </authorList>
    </citation>
    <scope>NUCLEOTIDE SEQUENCE [LARGE SCALE GENOMIC DNA]</scope>
    <source>
        <strain evidence="10 11">HIT-DPA4</strain>
    </source>
</reference>
<feature type="active site" description="Proton acceptor" evidence="6">
    <location>
        <position position="337"/>
    </location>
</feature>
<gene>
    <name evidence="10" type="ORF">F7R91_39105</name>
</gene>
<evidence type="ECO:0000259" key="9">
    <source>
        <dbReference type="Pfam" id="PF02803"/>
    </source>
</evidence>
<feature type="domain" description="Thiolase N-terminal" evidence="8">
    <location>
        <begin position="5"/>
        <end position="249"/>
    </location>
</feature>
<dbReference type="RefSeq" id="WP_150958292.1">
    <property type="nucleotide sequence ID" value="NZ_VZRB01000056.1"/>
</dbReference>
<dbReference type="PANTHER" id="PTHR43853:SF21">
    <property type="entry name" value="STEROID 3-KETOACYL-COA THIOLASE"/>
    <property type="match status" value="1"/>
</dbReference>
<comment type="caution">
    <text evidence="10">The sequence shown here is derived from an EMBL/GenBank/DDBJ whole genome shotgun (WGS) entry which is preliminary data.</text>
</comment>
<sequence length="381" mass="39927">MLGTYLVSATRTPIGRAVRGSLKECRPDDLVAGVIERAVRESGLDPELLDDHALGTAYPEGKQGSNLARRAGLLAGLPFDVPGATVNRFCASSLQAVRMASHAISSGEAEAYLVSGVESVSQVGRTTRKEDQHPALTESGIADVYIPMGVTAENVAERYRVSRDDMDALALRSHRLAVEAIHSGRTARQITPVVLPDGRTVSADDGPRRDTTLAKLAALPPVFREGGSVTAGNSCPLNDGAAAAVLVSERLAEREGLVPRARIVATAVSGVAPEIMGVGPTEAIRKVLRQASLTIEDIDVVEFNEAFAAQVLAVCRTVGIDIDHQLNPSGGAIALGHPFGMTGIRLLCSLLANLEHRSGRTGLATLCVGGGQGMALILERL</sequence>
<protein>
    <recommendedName>
        <fullName evidence="5">acetyl-CoA C-acyltransferase</fullName>
        <ecNumber evidence="5">2.3.1.16</ecNumber>
    </recommendedName>
</protein>
<evidence type="ECO:0000256" key="5">
    <source>
        <dbReference type="ARBA" id="ARBA00024073"/>
    </source>
</evidence>
<dbReference type="InterPro" id="IPR020613">
    <property type="entry name" value="Thiolase_CS"/>
</dbReference>
<feature type="active site" description="Proton acceptor" evidence="6">
    <location>
        <position position="367"/>
    </location>
</feature>